<evidence type="ECO:0000313" key="1">
    <source>
        <dbReference type="EMBL" id="GBO32945.1"/>
    </source>
</evidence>
<sequence>MHETLRVEVGFLTSRLLVFRLPWTPPLHIVTLAFGVVPQAPGLVTHDDGFRKFGSRSAMSMRSPQVSGRGCICSGVKVWGTSR</sequence>
<comment type="caution">
    <text evidence="1">The sequence shown here is derived from an EMBL/GenBank/DDBJ whole genome shotgun (WGS) entry which is preliminary data.</text>
</comment>
<evidence type="ECO:0000313" key="2">
    <source>
        <dbReference type="Proteomes" id="UP000499080"/>
    </source>
</evidence>
<gene>
    <name evidence="1" type="ORF">AVEN_70507_1</name>
</gene>
<proteinExistence type="predicted"/>
<dbReference type="EMBL" id="BGPR01056459">
    <property type="protein sequence ID" value="GBO32945.1"/>
    <property type="molecule type" value="Genomic_DNA"/>
</dbReference>
<name>A0A4Y2W6F5_ARAVE</name>
<keyword evidence="2" id="KW-1185">Reference proteome</keyword>
<dbReference type="AlphaFoldDB" id="A0A4Y2W6F5"/>
<organism evidence="1 2">
    <name type="scientific">Araneus ventricosus</name>
    <name type="common">Orbweaver spider</name>
    <name type="synonym">Epeira ventricosa</name>
    <dbReference type="NCBI Taxonomy" id="182803"/>
    <lineage>
        <taxon>Eukaryota</taxon>
        <taxon>Metazoa</taxon>
        <taxon>Ecdysozoa</taxon>
        <taxon>Arthropoda</taxon>
        <taxon>Chelicerata</taxon>
        <taxon>Arachnida</taxon>
        <taxon>Araneae</taxon>
        <taxon>Araneomorphae</taxon>
        <taxon>Entelegynae</taxon>
        <taxon>Araneoidea</taxon>
        <taxon>Araneidae</taxon>
        <taxon>Araneus</taxon>
    </lineage>
</organism>
<protein>
    <submittedName>
        <fullName evidence="1">Uncharacterized protein</fullName>
    </submittedName>
</protein>
<reference evidence="1 2" key="1">
    <citation type="journal article" date="2019" name="Sci. Rep.">
        <title>Orb-weaving spider Araneus ventricosus genome elucidates the spidroin gene catalogue.</title>
        <authorList>
            <person name="Kono N."/>
            <person name="Nakamura H."/>
            <person name="Ohtoshi R."/>
            <person name="Moran D.A.P."/>
            <person name="Shinohara A."/>
            <person name="Yoshida Y."/>
            <person name="Fujiwara M."/>
            <person name="Mori M."/>
            <person name="Tomita M."/>
            <person name="Arakawa K."/>
        </authorList>
    </citation>
    <scope>NUCLEOTIDE SEQUENCE [LARGE SCALE GENOMIC DNA]</scope>
</reference>
<accession>A0A4Y2W6F5</accession>
<dbReference type="Proteomes" id="UP000499080">
    <property type="component" value="Unassembled WGS sequence"/>
</dbReference>